<evidence type="ECO:0000313" key="3">
    <source>
        <dbReference type="Proteomes" id="UP000540014"/>
    </source>
</evidence>
<dbReference type="SUPFAM" id="SSF55136">
    <property type="entry name" value="Probable bacterial effector-binding domain"/>
    <property type="match status" value="1"/>
</dbReference>
<dbReference type="RefSeq" id="WP_168964971.1">
    <property type="nucleotide sequence ID" value="NZ_JABAFR010000007.1"/>
</dbReference>
<gene>
    <name evidence="2" type="ORF">HF861_03860</name>
</gene>
<dbReference type="EMBL" id="JABAFR010000007">
    <property type="protein sequence ID" value="NME44018.1"/>
    <property type="molecule type" value="Genomic_DNA"/>
</dbReference>
<reference evidence="2 3" key="1">
    <citation type="submission" date="2020-04" db="EMBL/GenBank/DDBJ databases">
        <authorList>
            <person name="Hitch T.C.A."/>
            <person name="Wylensek D."/>
            <person name="Clavel T."/>
        </authorList>
    </citation>
    <scope>NUCLEOTIDE SEQUENCE [LARGE SCALE GENOMIC DNA]</scope>
    <source>
        <strain evidence="2 3">BSM-383-APC-22F</strain>
    </source>
</reference>
<dbReference type="PIRSF" id="PIRSF031644">
    <property type="entry name" value="UCP031644"/>
    <property type="match status" value="1"/>
</dbReference>
<evidence type="ECO:0000313" key="2">
    <source>
        <dbReference type="EMBL" id="NME44018.1"/>
    </source>
</evidence>
<proteinExistence type="predicted"/>
<protein>
    <submittedName>
        <fullName evidence="2">Transcriptional regulator</fullName>
    </submittedName>
</protein>
<organism evidence="2 3">
    <name type="scientific">Faecalicoccus pleomorphus</name>
    <dbReference type="NCBI Taxonomy" id="1323"/>
    <lineage>
        <taxon>Bacteria</taxon>
        <taxon>Bacillati</taxon>
        <taxon>Bacillota</taxon>
        <taxon>Erysipelotrichia</taxon>
        <taxon>Erysipelotrichales</taxon>
        <taxon>Erysipelotrichaceae</taxon>
        <taxon>Faecalicoccus</taxon>
    </lineage>
</organism>
<dbReference type="Pfam" id="PF06445">
    <property type="entry name" value="GyrI-like"/>
    <property type="match status" value="1"/>
</dbReference>
<evidence type="ECO:0000259" key="1">
    <source>
        <dbReference type="Pfam" id="PF06445"/>
    </source>
</evidence>
<name>A0A7X9RII4_9FIRM</name>
<accession>A0A7X9RII4</accession>
<dbReference type="InterPro" id="IPR011256">
    <property type="entry name" value="Reg_factor_effector_dom_sf"/>
</dbReference>
<dbReference type="Gene3D" id="3.20.80.10">
    <property type="entry name" value="Regulatory factor, effector binding domain"/>
    <property type="match status" value="1"/>
</dbReference>
<feature type="domain" description="GyrI-like small molecule binding" evidence="1">
    <location>
        <begin position="18"/>
        <end position="207"/>
    </location>
</feature>
<dbReference type="InterPro" id="IPR029442">
    <property type="entry name" value="GyrI-like"/>
</dbReference>
<dbReference type="InterPro" id="IPR008319">
    <property type="entry name" value="GyrI-like_CCH_Lin2189-like"/>
</dbReference>
<dbReference type="Proteomes" id="UP000540014">
    <property type="component" value="Unassembled WGS sequence"/>
</dbReference>
<dbReference type="AlphaFoldDB" id="A0A7X9RII4"/>
<sequence>MPFDYKKEYKEFYMPPKKPTIVEVPAMNYIAVRGQGDPNDEKGEYAQALGLLYGIAFTIKMSYKEDHKIQGYFEYVAPPLEGFWWQENTKGMDYTRKQDLYFISMIRLPDFVTKEDFDWAIQEATKKKKMDFSKVDFLNVNEGLCVQCMHIGSYDDEPDTVSAMHQFVKENGYTLDFNDHRWHHEIYLSDPRRCDVQKLKTVIRHPIRIRG</sequence>
<comment type="caution">
    <text evidence="2">The sequence shown here is derived from an EMBL/GenBank/DDBJ whole genome shotgun (WGS) entry which is preliminary data.</text>
</comment>